<dbReference type="PRINTS" id="PR00032">
    <property type="entry name" value="HTHARAC"/>
</dbReference>
<evidence type="ECO:0000256" key="4">
    <source>
        <dbReference type="ARBA" id="ARBA00023163"/>
    </source>
</evidence>
<dbReference type="PATRIC" id="fig|445709.3.peg.757"/>
<dbReference type="PANTHER" id="PTHR46796">
    <property type="entry name" value="HTH-TYPE TRANSCRIPTIONAL ACTIVATOR RHAS-RELATED"/>
    <property type="match status" value="1"/>
</dbReference>
<evidence type="ECO:0000313" key="7">
    <source>
        <dbReference type="Proteomes" id="UP000036700"/>
    </source>
</evidence>
<dbReference type="SUPFAM" id="SSF46689">
    <property type="entry name" value="Homeodomain-like"/>
    <property type="match status" value="2"/>
</dbReference>
<dbReference type="KEGG" id="ptx:ABW99_03545"/>
<evidence type="ECO:0000256" key="3">
    <source>
        <dbReference type="ARBA" id="ARBA00023159"/>
    </source>
</evidence>
<evidence type="ECO:0000256" key="1">
    <source>
        <dbReference type="ARBA" id="ARBA00023015"/>
    </source>
</evidence>
<dbReference type="Pfam" id="PF12833">
    <property type="entry name" value="HTH_18"/>
    <property type="match status" value="1"/>
</dbReference>
<organism evidence="6 7">
    <name type="scientific">Pandoraea thiooxydans</name>
    <dbReference type="NCBI Taxonomy" id="445709"/>
    <lineage>
        <taxon>Bacteria</taxon>
        <taxon>Pseudomonadati</taxon>
        <taxon>Pseudomonadota</taxon>
        <taxon>Betaproteobacteria</taxon>
        <taxon>Burkholderiales</taxon>
        <taxon>Burkholderiaceae</taxon>
        <taxon>Pandoraea</taxon>
    </lineage>
</organism>
<keyword evidence="4" id="KW-0804">Transcription</keyword>
<protein>
    <submittedName>
        <fullName evidence="6">AraC family transcriptional regulator</fullName>
    </submittedName>
</protein>
<dbReference type="Pfam" id="PF02311">
    <property type="entry name" value="AraC_binding"/>
    <property type="match status" value="1"/>
</dbReference>
<dbReference type="InterPro" id="IPR037923">
    <property type="entry name" value="HTH-like"/>
</dbReference>
<dbReference type="SMART" id="SM00342">
    <property type="entry name" value="HTH_ARAC"/>
    <property type="match status" value="1"/>
</dbReference>
<dbReference type="RefSeq" id="WP_047213021.1">
    <property type="nucleotide sequence ID" value="NZ_CP011568.3"/>
</dbReference>
<dbReference type="InterPro" id="IPR050204">
    <property type="entry name" value="AraC_XylS_family_regulators"/>
</dbReference>
<dbReference type="SUPFAM" id="SSF51215">
    <property type="entry name" value="Regulatory protein AraC"/>
    <property type="match status" value="1"/>
</dbReference>
<sequence>MRPFHDSARFWRSPLLPDMELLSAQYFRHEFAPHWHEEFSIPIVEAGAQGYRYRGKYLIGRPGGIMAINPGEVHTGERAADIGWAYRAFYPSAALMRRIAADLSGKPADVPWLPDCVIEDAEVAVKLLRAHRAMEAGADPLATETLLIDGLSLLVMRHALSAPRPASLHADQARVARMQARLAEQLDEPLGLSELAAQVGLSPYHATRLFARTVGIPPHAWRNQLRLQRARALLRQGLSVAEAAAATGFADQSHFTHSFKRSYGVPPGHWQKAR</sequence>
<dbReference type="PANTHER" id="PTHR46796:SF2">
    <property type="entry name" value="TRANSCRIPTIONAL REGULATORY PROTEIN"/>
    <property type="match status" value="1"/>
</dbReference>
<keyword evidence="2" id="KW-0238">DNA-binding</keyword>
<name>A0A0G3EKI7_9BURK</name>
<evidence type="ECO:0000259" key="5">
    <source>
        <dbReference type="PROSITE" id="PS01124"/>
    </source>
</evidence>
<dbReference type="InterPro" id="IPR018062">
    <property type="entry name" value="HTH_AraC-typ_CS"/>
</dbReference>
<feature type="domain" description="HTH araC/xylS-type" evidence="5">
    <location>
        <begin position="176"/>
        <end position="273"/>
    </location>
</feature>
<dbReference type="EMBL" id="CP011568">
    <property type="protein sequence ID" value="AKJ67445.1"/>
    <property type="molecule type" value="Genomic_DNA"/>
</dbReference>
<evidence type="ECO:0000256" key="2">
    <source>
        <dbReference type="ARBA" id="ARBA00023125"/>
    </source>
</evidence>
<gene>
    <name evidence="6" type="ORF">ABW99_03545</name>
</gene>
<dbReference type="Gene3D" id="1.10.10.60">
    <property type="entry name" value="Homeodomain-like"/>
    <property type="match status" value="2"/>
</dbReference>
<keyword evidence="3" id="KW-0010">Activator</keyword>
<keyword evidence="1" id="KW-0805">Transcription regulation</keyword>
<reference evidence="7" key="1">
    <citation type="submission" date="2015-06" db="EMBL/GenBank/DDBJ databases">
        <authorList>
            <person name="Lim Y.L."/>
            <person name="Ee R."/>
            <person name="Yong D."/>
            <person name="How K.Y."/>
            <person name="Yin W.F."/>
            <person name="Chan K.G."/>
        </authorList>
    </citation>
    <scope>NUCLEOTIDE SEQUENCE [LARGE SCALE GENOMIC DNA]</scope>
    <source>
        <strain evidence="7">DSM 25325</strain>
    </source>
</reference>
<proteinExistence type="predicted"/>
<dbReference type="GO" id="GO:0043565">
    <property type="term" value="F:sequence-specific DNA binding"/>
    <property type="evidence" value="ECO:0007669"/>
    <property type="project" value="InterPro"/>
</dbReference>
<dbReference type="PROSITE" id="PS01124">
    <property type="entry name" value="HTH_ARAC_FAMILY_2"/>
    <property type="match status" value="1"/>
</dbReference>
<keyword evidence="7" id="KW-1185">Reference proteome</keyword>
<dbReference type="AlphaFoldDB" id="A0A0G3EKI7"/>
<dbReference type="STRING" id="445709.ABW99_03545"/>
<dbReference type="InterPro" id="IPR018060">
    <property type="entry name" value="HTH_AraC"/>
</dbReference>
<dbReference type="GO" id="GO:0003700">
    <property type="term" value="F:DNA-binding transcription factor activity"/>
    <property type="evidence" value="ECO:0007669"/>
    <property type="project" value="InterPro"/>
</dbReference>
<dbReference type="Proteomes" id="UP000036700">
    <property type="component" value="Chromosome"/>
</dbReference>
<dbReference type="InterPro" id="IPR009057">
    <property type="entry name" value="Homeodomain-like_sf"/>
</dbReference>
<dbReference type="OrthoDB" id="3631840at2"/>
<dbReference type="InterPro" id="IPR020449">
    <property type="entry name" value="Tscrpt_reg_AraC-type_HTH"/>
</dbReference>
<accession>A0A0G3EKI7</accession>
<dbReference type="PROSITE" id="PS00041">
    <property type="entry name" value="HTH_ARAC_FAMILY_1"/>
    <property type="match status" value="1"/>
</dbReference>
<evidence type="ECO:0000313" key="6">
    <source>
        <dbReference type="EMBL" id="AKJ67445.1"/>
    </source>
</evidence>
<dbReference type="InterPro" id="IPR003313">
    <property type="entry name" value="AraC-bd"/>
</dbReference>